<proteinExistence type="predicted"/>
<evidence type="ECO:0000256" key="2">
    <source>
        <dbReference type="ARBA" id="ARBA00022840"/>
    </source>
</evidence>
<dbReference type="SMART" id="SM00382">
    <property type="entry name" value="AAA"/>
    <property type="match status" value="2"/>
</dbReference>
<reference evidence="4 5" key="1">
    <citation type="submission" date="2024-10" db="EMBL/GenBank/DDBJ databases">
        <title>Updated reference genomes for cyclostephanoid diatoms.</title>
        <authorList>
            <person name="Roberts W.R."/>
            <person name="Alverson A.J."/>
        </authorList>
    </citation>
    <scope>NUCLEOTIDE SEQUENCE [LARGE SCALE GENOMIC DNA]</scope>
    <source>
        <strain evidence="4 5">AJA228-03</strain>
    </source>
</reference>
<sequence length="944" mass="103239">MKAAARPLVMVEVIPLNITHTGVRDNDADVIRHPFRASPPISTSSMKLQLLNMSRQGIFSAGWLDAGATENTHRKERGINGNNSNIESNLKAKKKTNFSQSRGLWLKSTMHSGSKCDFCLPSAKSSEKRLFCVQDPSHTFHQTIISGDLIFKGKDEYQHHMKSIGRMSILHVTYLRSDDPLCPRGVPCFLRGYIFAQKECLQYFRVSDHRCVVTTSTIVHICPPLDVFNDRGLKSSGYVVTESTRDFLHASLSGRLNVSQKVIHGRIPQSHMLAEGVRREQCAENSPHYSALSCFDKQTIDSLSLRMSIMLANIVWIGTTQVSLSFRKNKLQELELMDRELRAFWKLSDRNLGGINQTLHPSRAEKKKNAVPLLLREGALLVYNTHPNSGKSTLVEAVATDVLKCDAVHVLSAPALFAKYGTSADAALELVLHELALRCAVKGGSKVPKVCIILDHLETFLPLSRQAGGDPYSPVLNAMSAYLNRLSFSLKTRSEFLFPSKNPLYNACHTGRPSPGFTLPLGICLVGVMTCSEVSGNRTFQCALEALGGGCFRVPLPSAATRQSAFSHAFEACGVELTNGAKKALPEICATITWAGGAFLQCAKRLRSQLTGGTSRVASEQDLKRAMIQGRSQSKDCTLSCAADFPSLPRTAKKVSFSAVGGNLEAKLALEDALALSPRKQKLLSTFGLKLPTGILLYGPPGTGKTLLARAIAQSFYQQDHMDIGDAGGAFISVKTSDIVRPEVGNSEKLIISAFETARQNAPSVIFIDEFQALFGDRDRGGFILGQLSSTLLQCMDDIARWSEPLNDDKVKPASAKNGRTVVLGATNAPWMIDKAFLRPGRFDRAVHVGLPNINESEEILRVHVSRMKLAPHSSADEICKSMAELCLGYSGADLAALCRSASVRCLSIGDGAVEKQHFIDARMHDAVRSSNEYLVKRILAWQP</sequence>
<feature type="domain" description="AAA+ ATPase" evidence="3">
    <location>
        <begin position="691"/>
        <end position="853"/>
    </location>
</feature>
<dbReference type="CDD" id="cd19481">
    <property type="entry name" value="RecA-like_protease"/>
    <property type="match status" value="1"/>
</dbReference>
<keyword evidence="1" id="KW-0547">Nucleotide-binding</keyword>
<dbReference type="PANTHER" id="PTHR23077">
    <property type="entry name" value="AAA-FAMILY ATPASE"/>
    <property type="match status" value="1"/>
</dbReference>
<accession>A0ABD3SGC7</accession>
<dbReference type="Pfam" id="PF00004">
    <property type="entry name" value="AAA"/>
    <property type="match status" value="1"/>
</dbReference>
<evidence type="ECO:0000259" key="3">
    <source>
        <dbReference type="SMART" id="SM00382"/>
    </source>
</evidence>
<dbReference type="Gene3D" id="3.40.50.300">
    <property type="entry name" value="P-loop containing nucleotide triphosphate hydrolases"/>
    <property type="match status" value="1"/>
</dbReference>
<protein>
    <recommendedName>
        <fullName evidence="3">AAA+ ATPase domain-containing protein</fullName>
    </recommendedName>
</protein>
<dbReference type="PROSITE" id="PS00674">
    <property type="entry name" value="AAA"/>
    <property type="match status" value="1"/>
</dbReference>
<dbReference type="AlphaFoldDB" id="A0ABD3SGC7"/>
<organism evidence="4 5">
    <name type="scientific">Cyclostephanos tholiformis</name>
    <dbReference type="NCBI Taxonomy" id="382380"/>
    <lineage>
        <taxon>Eukaryota</taxon>
        <taxon>Sar</taxon>
        <taxon>Stramenopiles</taxon>
        <taxon>Ochrophyta</taxon>
        <taxon>Bacillariophyta</taxon>
        <taxon>Coscinodiscophyceae</taxon>
        <taxon>Thalassiosirophycidae</taxon>
        <taxon>Stephanodiscales</taxon>
        <taxon>Stephanodiscaceae</taxon>
        <taxon>Cyclostephanos</taxon>
    </lineage>
</organism>
<keyword evidence="2" id="KW-0067">ATP-binding</keyword>
<feature type="domain" description="AAA+ ATPase" evidence="3">
    <location>
        <begin position="377"/>
        <end position="550"/>
    </location>
</feature>
<dbReference type="InterPro" id="IPR003959">
    <property type="entry name" value="ATPase_AAA_core"/>
</dbReference>
<evidence type="ECO:0000256" key="1">
    <source>
        <dbReference type="ARBA" id="ARBA00022741"/>
    </source>
</evidence>
<dbReference type="InterPro" id="IPR027417">
    <property type="entry name" value="P-loop_NTPase"/>
</dbReference>
<name>A0ABD3SGC7_9STRA</name>
<evidence type="ECO:0000313" key="5">
    <source>
        <dbReference type="Proteomes" id="UP001530377"/>
    </source>
</evidence>
<dbReference type="PANTHER" id="PTHR23077:SF27">
    <property type="entry name" value="ATPASE FAMILY GENE 2 PROTEIN HOMOLOG A"/>
    <property type="match status" value="1"/>
</dbReference>
<dbReference type="InterPro" id="IPR041569">
    <property type="entry name" value="AAA_lid_3"/>
</dbReference>
<dbReference type="InterPro" id="IPR050168">
    <property type="entry name" value="AAA_ATPase_domain"/>
</dbReference>
<gene>
    <name evidence="4" type="ORF">ACHAXA_004295</name>
</gene>
<dbReference type="Gene3D" id="1.10.8.60">
    <property type="match status" value="1"/>
</dbReference>
<dbReference type="Pfam" id="PF17862">
    <property type="entry name" value="AAA_lid_3"/>
    <property type="match status" value="1"/>
</dbReference>
<keyword evidence="5" id="KW-1185">Reference proteome</keyword>
<dbReference type="InterPro" id="IPR003960">
    <property type="entry name" value="ATPase_AAA_CS"/>
</dbReference>
<dbReference type="Proteomes" id="UP001530377">
    <property type="component" value="Unassembled WGS sequence"/>
</dbReference>
<comment type="caution">
    <text evidence="4">The sequence shown here is derived from an EMBL/GenBank/DDBJ whole genome shotgun (WGS) entry which is preliminary data.</text>
</comment>
<dbReference type="GO" id="GO:0005524">
    <property type="term" value="F:ATP binding"/>
    <property type="evidence" value="ECO:0007669"/>
    <property type="project" value="UniProtKB-KW"/>
</dbReference>
<dbReference type="InterPro" id="IPR003593">
    <property type="entry name" value="AAA+_ATPase"/>
</dbReference>
<evidence type="ECO:0000313" key="4">
    <source>
        <dbReference type="EMBL" id="KAL3823420.1"/>
    </source>
</evidence>
<dbReference type="SUPFAM" id="SSF52540">
    <property type="entry name" value="P-loop containing nucleoside triphosphate hydrolases"/>
    <property type="match status" value="2"/>
</dbReference>
<dbReference type="EMBL" id="JALLPB020000038">
    <property type="protein sequence ID" value="KAL3823420.1"/>
    <property type="molecule type" value="Genomic_DNA"/>
</dbReference>